<dbReference type="EMBL" id="JPWU03000071">
    <property type="protein sequence ID" value="KAG2527883.1"/>
    <property type="molecule type" value="Genomic_DNA"/>
</dbReference>
<reference evidence="1" key="3">
    <citation type="submission" date="2020-06" db="EMBL/GenBank/DDBJ databases">
        <authorList>
            <person name="Studholme D.J."/>
        </authorList>
    </citation>
    <scope>NUCLEOTIDE SEQUENCE</scope>
    <source>
        <strain evidence="1">NZFS 3630</strain>
    </source>
</reference>
<keyword evidence="4" id="KW-1185">Reference proteome</keyword>
<accession>A0A3R7H268</accession>
<evidence type="ECO:0000313" key="4">
    <source>
        <dbReference type="Proteomes" id="UP000285624"/>
    </source>
</evidence>
<organism evidence="3 4">
    <name type="scientific">Phytophthora kernoviae</name>
    <dbReference type="NCBI Taxonomy" id="325452"/>
    <lineage>
        <taxon>Eukaryota</taxon>
        <taxon>Sar</taxon>
        <taxon>Stramenopiles</taxon>
        <taxon>Oomycota</taxon>
        <taxon>Peronosporomycetes</taxon>
        <taxon>Peronosporales</taxon>
        <taxon>Peronosporaceae</taxon>
        <taxon>Phytophthora</taxon>
    </lineage>
</organism>
<evidence type="ECO:0000313" key="1">
    <source>
        <dbReference type="EMBL" id="KAG2527883.1"/>
    </source>
</evidence>
<dbReference type="Proteomes" id="UP000285883">
    <property type="component" value="Unassembled WGS sequence"/>
</dbReference>
<proteinExistence type="predicted"/>
<dbReference type="Proteomes" id="UP000792063">
    <property type="component" value="Unassembled WGS sequence"/>
</dbReference>
<reference evidence="1" key="1">
    <citation type="journal article" date="2015" name="Genom Data">
        <title>Genome sequences of six Phytophthora species associated with forests in New Zealand.</title>
        <authorList>
            <person name="Studholme D.J."/>
            <person name="McDougal R.L."/>
            <person name="Sambles C."/>
            <person name="Hansen E."/>
            <person name="Hardy G."/>
            <person name="Grant M."/>
            <person name="Ganley R.J."/>
            <person name="Williams N.M."/>
        </authorList>
    </citation>
    <scope>NUCLEOTIDE SEQUENCE</scope>
    <source>
        <strain evidence="1">NZFS 3630</strain>
    </source>
</reference>
<reference evidence="4 5" key="2">
    <citation type="submission" date="2018-07" db="EMBL/GenBank/DDBJ databases">
        <title>Genome sequencing of oomycete isolates from Chile give support for New Zealand origin for Phytophthora kernoviae and make available the first Nothophytophthora sp. genome.</title>
        <authorList>
            <person name="Studholme D.J."/>
            <person name="Sanfuentes E."/>
            <person name="Panda P."/>
            <person name="Hill R."/>
            <person name="Sambles C."/>
            <person name="Grant M."/>
            <person name="Williams N.M."/>
            <person name="Mcdougal R.L."/>
        </authorList>
    </citation>
    <scope>NUCLEOTIDE SEQUENCE [LARGE SCALE GENOMIC DNA]</scope>
    <source>
        <strain evidence="2">Chile2</strain>
        <strain evidence="3">Chile4</strain>
    </source>
</reference>
<evidence type="ECO:0000313" key="2">
    <source>
        <dbReference type="EMBL" id="RLN44055.1"/>
    </source>
</evidence>
<protein>
    <submittedName>
        <fullName evidence="3">Uncharacterized protein</fullName>
    </submittedName>
</protein>
<dbReference type="Proteomes" id="UP000285624">
    <property type="component" value="Unassembled WGS sequence"/>
</dbReference>
<evidence type="ECO:0000313" key="3">
    <source>
        <dbReference type="EMBL" id="RLN82564.1"/>
    </source>
</evidence>
<evidence type="ECO:0000313" key="5">
    <source>
        <dbReference type="Proteomes" id="UP000285883"/>
    </source>
</evidence>
<name>A0A3R7H268_9STRA</name>
<dbReference type="EMBL" id="MAYM02000321">
    <property type="protein sequence ID" value="RLN44055.1"/>
    <property type="molecule type" value="Genomic_DNA"/>
</dbReference>
<gene>
    <name evidence="2" type="ORF">BBI17_002706</name>
    <name evidence="3" type="ORF">BBO99_00002796</name>
    <name evidence="1" type="ORF">JM18_003519</name>
</gene>
<dbReference type="EMBL" id="MBDN02000050">
    <property type="protein sequence ID" value="RLN82564.1"/>
    <property type="molecule type" value="Genomic_DNA"/>
</dbReference>
<comment type="caution">
    <text evidence="3">The sequence shown here is derived from an EMBL/GenBank/DDBJ whole genome shotgun (WGS) entry which is preliminary data.</text>
</comment>
<dbReference type="AlphaFoldDB" id="A0A3R7H268"/>
<sequence>MAVKLVRGKMLQCVECIIVKATAATSNAEPDAIEIEAVEEAFGAIISGSVVNSELGTGVYASGTFVVEGVGVCTSSSAIAVGVTLSVCVVGAVLTPEPAEVLLDEPVVLLELVVEELLVVELVVTTSESPSPIVVPEPFEPLGATVTGLGVVVTGGESAVACGGFVSTGGDCVS</sequence>